<evidence type="ECO:0000256" key="2">
    <source>
        <dbReference type="ARBA" id="ARBA00004688"/>
    </source>
</evidence>
<evidence type="ECO:0000313" key="10">
    <source>
        <dbReference type="EMBL" id="CAL1239567.1"/>
    </source>
</evidence>
<evidence type="ECO:0000256" key="6">
    <source>
        <dbReference type="ARBA" id="ARBA00023141"/>
    </source>
</evidence>
<dbReference type="InterPro" id="IPR006219">
    <property type="entry name" value="DAHP_synth_1"/>
</dbReference>
<protein>
    <recommendedName>
        <fullName evidence="8">Phospho-2-dehydro-3-deoxyheptonate aldolase</fullName>
        <ecNumber evidence="8">2.5.1.54</ecNumber>
    </recommendedName>
</protein>
<accession>A0ABM9NGD1</accession>
<reference evidence="10 11" key="1">
    <citation type="submission" date="2024-04" db="EMBL/GenBank/DDBJ databases">
        <authorList>
            <person name="Cremers G."/>
        </authorList>
    </citation>
    <scope>NUCLEOTIDE SEQUENCE [LARGE SCALE GENOMIC DNA]</scope>
    <source>
        <strain evidence="10">MeCH1-AG</strain>
    </source>
</reference>
<dbReference type="PANTHER" id="PTHR21225:SF12">
    <property type="entry name" value="PHOSPHO-2-DEHYDRO-3-DEOXYHEPTONATE ALDOLASE, TYROSINE-INHIBITED"/>
    <property type="match status" value="1"/>
</dbReference>
<keyword evidence="11" id="KW-1185">Reference proteome</keyword>
<keyword evidence="5 8" id="KW-0808">Transferase</keyword>
<dbReference type="NCBIfam" id="NF009395">
    <property type="entry name" value="PRK12755.1"/>
    <property type="match status" value="1"/>
</dbReference>
<dbReference type="EMBL" id="OZ026884">
    <property type="protein sequence ID" value="CAL1239567.1"/>
    <property type="molecule type" value="Genomic_DNA"/>
</dbReference>
<dbReference type="Pfam" id="PF00793">
    <property type="entry name" value="DAHP_synth_1"/>
    <property type="match status" value="1"/>
</dbReference>
<gene>
    <name evidence="10" type="primary">aroG</name>
    <name evidence="10" type="ORF">MECH1_V1_0791</name>
</gene>
<name>A0ABM9NGD1_9GAMM</name>
<comment type="catalytic activity">
    <reaction evidence="7 8">
        <text>D-erythrose 4-phosphate + phosphoenolpyruvate + H2O = 7-phospho-2-dehydro-3-deoxy-D-arabino-heptonate + phosphate</text>
        <dbReference type="Rhea" id="RHEA:14717"/>
        <dbReference type="ChEBI" id="CHEBI:15377"/>
        <dbReference type="ChEBI" id="CHEBI:16897"/>
        <dbReference type="ChEBI" id="CHEBI:43474"/>
        <dbReference type="ChEBI" id="CHEBI:58394"/>
        <dbReference type="ChEBI" id="CHEBI:58702"/>
        <dbReference type="EC" id="2.5.1.54"/>
    </reaction>
</comment>
<evidence type="ECO:0000313" key="11">
    <source>
        <dbReference type="Proteomes" id="UP001497493"/>
    </source>
</evidence>
<dbReference type="NCBIfam" id="NF006723">
    <property type="entry name" value="PRK09261.1-1"/>
    <property type="match status" value="1"/>
</dbReference>
<dbReference type="InterPro" id="IPR013785">
    <property type="entry name" value="Aldolase_TIM"/>
</dbReference>
<evidence type="ECO:0000256" key="1">
    <source>
        <dbReference type="ARBA" id="ARBA00003726"/>
    </source>
</evidence>
<dbReference type="PIRSF" id="PIRSF001361">
    <property type="entry name" value="DAHP_synthase"/>
    <property type="match status" value="1"/>
</dbReference>
<evidence type="ECO:0000259" key="9">
    <source>
        <dbReference type="Pfam" id="PF00793"/>
    </source>
</evidence>
<comment type="pathway">
    <text evidence="2 8">Metabolic intermediate biosynthesis; chorismate biosynthesis; chorismate from D-erythrose 4-phosphate and phosphoenolpyruvate: step 1/7.</text>
</comment>
<dbReference type="PANTHER" id="PTHR21225">
    <property type="entry name" value="PHOSPHO-2-DEHYDRO-3-DEOXYHEPTONATE ALDOLASE DAHP SYNTHETASE"/>
    <property type="match status" value="1"/>
</dbReference>
<keyword evidence="6 8" id="KW-0057">Aromatic amino acid biosynthesis</keyword>
<evidence type="ECO:0000256" key="8">
    <source>
        <dbReference type="PIRNR" id="PIRNR001361"/>
    </source>
</evidence>
<dbReference type="GO" id="GO:0003849">
    <property type="term" value="F:3-deoxy-7-phosphoheptulonate synthase activity"/>
    <property type="evidence" value="ECO:0007669"/>
    <property type="project" value="UniProtKB-EC"/>
</dbReference>
<evidence type="ECO:0000256" key="3">
    <source>
        <dbReference type="ARBA" id="ARBA00007985"/>
    </source>
</evidence>
<dbReference type="InterPro" id="IPR006218">
    <property type="entry name" value="DAHP1/KDSA"/>
</dbReference>
<proteinExistence type="inferred from homology"/>
<evidence type="ECO:0000256" key="4">
    <source>
        <dbReference type="ARBA" id="ARBA00022605"/>
    </source>
</evidence>
<comment type="function">
    <text evidence="1 8">Stereospecific condensation of phosphoenolpyruvate (PEP) and D-erythrose-4-phosphate (E4P) giving rise to 3-deoxy-D-arabino-heptulosonate-7-phosphate (DAHP).</text>
</comment>
<evidence type="ECO:0000256" key="7">
    <source>
        <dbReference type="ARBA" id="ARBA00047508"/>
    </source>
</evidence>
<feature type="domain" description="DAHP synthetase I/KDSA" evidence="9">
    <location>
        <begin position="51"/>
        <end position="349"/>
    </location>
</feature>
<organism evidence="10 11">
    <name type="scientific">Candidatus Methylocalor cossyra</name>
    <dbReference type="NCBI Taxonomy" id="3108543"/>
    <lineage>
        <taxon>Bacteria</taxon>
        <taxon>Pseudomonadati</taxon>
        <taxon>Pseudomonadota</taxon>
        <taxon>Gammaproteobacteria</taxon>
        <taxon>Methylococcales</taxon>
        <taxon>Methylococcaceae</taxon>
        <taxon>Candidatus Methylocalor</taxon>
    </lineage>
</organism>
<dbReference type="EC" id="2.5.1.54" evidence="8"/>
<evidence type="ECO:0000256" key="5">
    <source>
        <dbReference type="ARBA" id="ARBA00022679"/>
    </source>
</evidence>
<dbReference type="NCBIfam" id="TIGR00034">
    <property type="entry name" value="aroFGH"/>
    <property type="match status" value="1"/>
</dbReference>
<comment type="similarity">
    <text evidence="3 8">Belongs to the class-I DAHP synthase family.</text>
</comment>
<dbReference type="Gene3D" id="3.20.20.70">
    <property type="entry name" value="Aldolase class I"/>
    <property type="match status" value="1"/>
</dbReference>
<keyword evidence="4 8" id="KW-0028">Amino-acid biosynthesis</keyword>
<dbReference type="NCBIfam" id="NF009396">
    <property type="entry name" value="PRK12756.1"/>
    <property type="match status" value="1"/>
</dbReference>
<sequence>MKQLPEMVAVTHNNYNTDDLRICAIKEVVPPQVVHDEFPISQEAALVTLGARREIQRVLHGHEDRLLVVIGPCSIHDPDAALEYGRRLLAAKRRLCDELLIVMRVYFEKPRTTVGWKGLINDPDLDESFNINKGLRLARKLLLDLNEMGVPAATEYLDLITPQYVSDLIAWGAIGARTTESQVHRELASGLSCPVGFKNATDGGVKVAIDAISAARRPHHFLSLTKAGHSAIFSTTGNEDSHVILRGGRQPNYHAESVQAVAEALEAAGLPPAIMIDFSHANSMKDYRRQLDVGRDVAEQIAAGDRRIFGVMIESHLKAGNQKLEPGKPLVYGLSITDACLDWETSEGLLEQLAEAVRRRRAALSGGCQAVGAG</sequence>
<dbReference type="RefSeq" id="WP_348759112.1">
    <property type="nucleotide sequence ID" value="NZ_OZ026884.1"/>
</dbReference>
<dbReference type="SUPFAM" id="SSF51569">
    <property type="entry name" value="Aldolase"/>
    <property type="match status" value="1"/>
</dbReference>
<dbReference type="Proteomes" id="UP001497493">
    <property type="component" value="Chromosome"/>
</dbReference>